<dbReference type="InterPro" id="IPR009468">
    <property type="entry name" value="DUF1090"/>
</dbReference>
<dbReference type="EMBL" id="VNHN01000028">
    <property type="protein sequence ID" value="TYP05838.1"/>
    <property type="molecule type" value="Genomic_DNA"/>
</dbReference>
<feature type="chain" id="PRO_5001654686" evidence="2">
    <location>
        <begin position="19"/>
        <end position="121"/>
    </location>
</feature>
<evidence type="ECO:0000256" key="2">
    <source>
        <dbReference type="SAM" id="SignalP"/>
    </source>
</evidence>
<reference evidence="3 5" key="1">
    <citation type="submission" date="2013-07" db="EMBL/GenBank/DDBJ databases">
        <authorList>
            <person name="Genoscope - CEA"/>
        </authorList>
    </citation>
    <scope>NUCLEOTIDE SEQUENCE [LARGE SCALE GENOMIC DNA]</scope>
    <source>
        <strain evidence="3">FRM16</strain>
        <strain evidence="5">FRM16 / DSM 17909</strain>
    </source>
</reference>
<dbReference type="HOGENOM" id="CLU_163449_0_0_6"/>
<feature type="compositionally biased region" description="Polar residues" evidence="1">
    <location>
        <begin position="97"/>
        <end position="121"/>
    </location>
</feature>
<dbReference type="AlphaFoldDB" id="A0A068QX64"/>
<evidence type="ECO:0000313" key="4">
    <source>
        <dbReference type="EMBL" id="TYP05838.1"/>
    </source>
</evidence>
<evidence type="ECO:0000313" key="6">
    <source>
        <dbReference type="Proteomes" id="UP000324170"/>
    </source>
</evidence>
<feature type="region of interest" description="Disordered" evidence="1">
    <location>
        <begin position="72"/>
        <end position="121"/>
    </location>
</feature>
<gene>
    <name evidence="4" type="ORF">LY16_01983</name>
    <name evidence="3" type="ORF">XDD1_3679</name>
</gene>
<organism evidence="3 5">
    <name type="scientific">Xenorhabdus doucetiae</name>
    <dbReference type="NCBI Taxonomy" id="351671"/>
    <lineage>
        <taxon>Bacteria</taxon>
        <taxon>Pseudomonadati</taxon>
        <taxon>Pseudomonadota</taxon>
        <taxon>Gammaproteobacteria</taxon>
        <taxon>Enterobacterales</taxon>
        <taxon>Morganellaceae</taxon>
        <taxon>Xenorhabdus</taxon>
    </lineage>
</organism>
<evidence type="ECO:0000313" key="3">
    <source>
        <dbReference type="EMBL" id="CDG19364.1"/>
    </source>
</evidence>
<dbReference type="RefSeq" id="WP_045973044.1">
    <property type="nucleotide sequence ID" value="NZ_CAWMED010000001.1"/>
</dbReference>
<dbReference type="KEGG" id="xdo:XDD1_3679"/>
<proteinExistence type="predicted"/>
<name>A0A068QX64_9GAMM</name>
<reference evidence="4 6" key="2">
    <citation type="submission" date="2019-07" db="EMBL/GenBank/DDBJ databases">
        <title>Genomic Encyclopedia of Type Strains, Phase I: the one thousand microbial genomes (KMG-I) project.</title>
        <authorList>
            <person name="Kyrpides N."/>
        </authorList>
    </citation>
    <scope>NUCLEOTIDE SEQUENCE [LARGE SCALE GENOMIC DNA]</scope>
    <source>
        <strain evidence="4 6">DSM 17909</strain>
    </source>
</reference>
<evidence type="ECO:0000313" key="5">
    <source>
        <dbReference type="Proteomes" id="UP000032721"/>
    </source>
</evidence>
<dbReference type="OrthoDB" id="6445716at2"/>
<evidence type="ECO:0000256" key="1">
    <source>
        <dbReference type="SAM" id="MobiDB-lite"/>
    </source>
</evidence>
<feature type="compositionally biased region" description="Low complexity" evidence="1">
    <location>
        <begin position="81"/>
        <end position="94"/>
    </location>
</feature>
<keyword evidence="6" id="KW-1185">Reference proteome</keyword>
<accession>A0A068QX64</accession>
<dbReference type="Proteomes" id="UP000032721">
    <property type="component" value="Chromosome"/>
</dbReference>
<dbReference type="STRING" id="351671.XDD1_3679"/>
<dbReference type="Proteomes" id="UP000324170">
    <property type="component" value="Unassembled WGS sequence"/>
</dbReference>
<protein>
    <submittedName>
        <fullName evidence="4">Uncharacterized protein DUF1090</fullName>
    </submittedName>
</protein>
<keyword evidence="2" id="KW-0732">Signal</keyword>
<dbReference type="Pfam" id="PF06476">
    <property type="entry name" value="DUF1090"/>
    <property type="match status" value="1"/>
</dbReference>
<sequence length="121" mass="13599">MMSKTVILSVLIVFSMNAADANQGKAGCEIKKKTLEKQLEYAQADKDARLIKGLTRTLEYIKVVCALEKRLRDQNNKPETVKNNVKDNTTNKDNPSLLKQSGSKNQSYKPSKNNKIGTRKK</sequence>
<dbReference type="EMBL" id="FO704550">
    <property type="protein sequence ID" value="CDG19364.1"/>
    <property type="molecule type" value="Genomic_DNA"/>
</dbReference>
<feature type="signal peptide" evidence="2">
    <location>
        <begin position="1"/>
        <end position="18"/>
    </location>
</feature>